<dbReference type="GO" id="GO:0009055">
    <property type="term" value="F:electron transfer activity"/>
    <property type="evidence" value="ECO:0007669"/>
    <property type="project" value="InterPro"/>
</dbReference>
<dbReference type="Proteomes" id="UP000184932">
    <property type="component" value="Unassembled WGS sequence"/>
</dbReference>
<evidence type="ECO:0000313" key="14">
    <source>
        <dbReference type="EMBL" id="SIO18444.1"/>
    </source>
</evidence>
<dbReference type="AlphaFoldDB" id="A0A1N6HF34"/>
<feature type="binding site" description="covalent" evidence="9">
    <location>
        <position position="160"/>
    </location>
    <ligand>
        <name>heme c</name>
        <dbReference type="ChEBI" id="CHEBI:61717"/>
    </ligand>
</feature>
<evidence type="ECO:0000256" key="8">
    <source>
        <dbReference type="ARBA" id="ARBA00023136"/>
    </source>
</evidence>
<feature type="region of interest" description="Disordered" evidence="10">
    <location>
        <begin position="20"/>
        <end position="126"/>
    </location>
</feature>
<gene>
    <name evidence="14" type="ORF">SAMN05444002_3325</name>
</gene>
<feature type="binding site" description="covalent" evidence="9">
    <location>
        <position position="164"/>
    </location>
    <ligand>
        <name>heme c</name>
        <dbReference type="ChEBI" id="CHEBI:61717"/>
    </ligand>
</feature>
<keyword evidence="7 9" id="KW-0408">Iron</keyword>
<dbReference type="STRING" id="1217970.SAMN05444002_3325"/>
<dbReference type="PANTHER" id="PTHR10266">
    <property type="entry name" value="CYTOCHROME C1"/>
    <property type="match status" value="1"/>
</dbReference>
<accession>A0A1N6HF34</accession>
<name>A0A1N6HF34_9RHOB</name>
<keyword evidence="3 9" id="KW-0349">Heme</keyword>
<feature type="signal peptide" evidence="12">
    <location>
        <begin position="1"/>
        <end position="20"/>
    </location>
</feature>
<dbReference type="OrthoDB" id="9808471at2"/>
<proteinExistence type="predicted"/>
<evidence type="ECO:0000256" key="4">
    <source>
        <dbReference type="ARBA" id="ARBA00022692"/>
    </source>
</evidence>
<keyword evidence="15" id="KW-1185">Reference proteome</keyword>
<organism evidence="14 15">
    <name type="scientific">Vannielia litorea</name>
    <dbReference type="NCBI Taxonomy" id="1217970"/>
    <lineage>
        <taxon>Bacteria</taxon>
        <taxon>Pseudomonadati</taxon>
        <taxon>Pseudomonadota</taxon>
        <taxon>Alphaproteobacteria</taxon>
        <taxon>Rhodobacterales</taxon>
        <taxon>Paracoccaceae</taxon>
        <taxon>Vannielia</taxon>
    </lineage>
</organism>
<evidence type="ECO:0000256" key="1">
    <source>
        <dbReference type="ARBA" id="ARBA00004370"/>
    </source>
</evidence>
<evidence type="ECO:0000313" key="15">
    <source>
        <dbReference type="Proteomes" id="UP000184932"/>
    </source>
</evidence>
<evidence type="ECO:0000256" key="10">
    <source>
        <dbReference type="SAM" id="MobiDB-lite"/>
    </source>
</evidence>
<evidence type="ECO:0000259" key="13">
    <source>
        <dbReference type="PROSITE" id="PS51007"/>
    </source>
</evidence>
<protein>
    <recommendedName>
        <fullName evidence="2">Cytochrome c1</fullName>
    </recommendedName>
</protein>
<keyword evidence="5 9" id="KW-0479">Metal-binding</keyword>
<evidence type="ECO:0000256" key="11">
    <source>
        <dbReference type="SAM" id="Phobius"/>
    </source>
</evidence>
<evidence type="ECO:0000256" key="12">
    <source>
        <dbReference type="SAM" id="SignalP"/>
    </source>
</evidence>
<evidence type="ECO:0000256" key="3">
    <source>
        <dbReference type="ARBA" id="ARBA00022617"/>
    </source>
</evidence>
<dbReference type="GO" id="GO:0046872">
    <property type="term" value="F:metal ion binding"/>
    <property type="evidence" value="ECO:0007669"/>
    <property type="project" value="UniProtKB-KW"/>
</dbReference>
<dbReference type="InterPro" id="IPR002326">
    <property type="entry name" value="Cyt_c1"/>
</dbReference>
<evidence type="ECO:0000256" key="5">
    <source>
        <dbReference type="ARBA" id="ARBA00022723"/>
    </source>
</evidence>
<keyword evidence="8 11" id="KW-0472">Membrane</keyword>
<reference evidence="15" key="1">
    <citation type="submission" date="2016-11" db="EMBL/GenBank/DDBJ databases">
        <authorList>
            <person name="Varghese N."/>
            <person name="Submissions S."/>
        </authorList>
    </citation>
    <scope>NUCLEOTIDE SEQUENCE [LARGE SCALE GENOMIC DNA]</scope>
    <source>
        <strain evidence="15">DSM 29440</strain>
    </source>
</reference>
<feature type="transmembrane region" description="Helical" evidence="11">
    <location>
        <begin position="340"/>
        <end position="357"/>
    </location>
</feature>
<feature type="domain" description="Cytochrome c" evidence="13">
    <location>
        <begin position="147"/>
        <end position="275"/>
    </location>
</feature>
<dbReference type="RefSeq" id="WP_084193073.1">
    <property type="nucleotide sequence ID" value="NZ_FSRL01000001.1"/>
</dbReference>
<feature type="compositionally biased region" description="Basic and acidic residues" evidence="10">
    <location>
        <begin position="103"/>
        <end position="126"/>
    </location>
</feature>
<dbReference type="PANTHER" id="PTHR10266:SF3">
    <property type="entry name" value="CYTOCHROME C1, HEME PROTEIN, MITOCHONDRIAL"/>
    <property type="match status" value="1"/>
</dbReference>
<evidence type="ECO:0000256" key="6">
    <source>
        <dbReference type="ARBA" id="ARBA00022989"/>
    </source>
</evidence>
<dbReference type="Gene3D" id="1.20.5.100">
    <property type="entry name" value="Cytochrome c1, transmembrane anchor, C-terminal"/>
    <property type="match status" value="1"/>
</dbReference>
<evidence type="ECO:0000256" key="9">
    <source>
        <dbReference type="PIRSR" id="PIRSR602326-1"/>
    </source>
</evidence>
<evidence type="ECO:0000256" key="2">
    <source>
        <dbReference type="ARBA" id="ARBA00016165"/>
    </source>
</evidence>
<dbReference type="GO" id="GO:0020037">
    <property type="term" value="F:heme binding"/>
    <property type="evidence" value="ECO:0007669"/>
    <property type="project" value="InterPro"/>
</dbReference>
<feature type="compositionally biased region" description="Low complexity" evidence="10">
    <location>
        <begin position="30"/>
        <end position="50"/>
    </location>
</feature>
<dbReference type="InterPro" id="IPR009056">
    <property type="entry name" value="Cyt_c-like_dom"/>
</dbReference>
<keyword evidence="6 11" id="KW-1133">Transmembrane helix</keyword>
<feature type="binding site" description="covalent" evidence="9">
    <location>
        <position position="296"/>
    </location>
    <ligand>
        <name>heme c</name>
        <dbReference type="ChEBI" id="CHEBI:61717"/>
    </ligand>
</feature>
<comment type="subcellular location">
    <subcellularLocation>
        <location evidence="1">Membrane</location>
    </subcellularLocation>
</comment>
<dbReference type="EMBL" id="FSRL01000001">
    <property type="protein sequence ID" value="SIO18444.1"/>
    <property type="molecule type" value="Genomic_DNA"/>
</dbReference>
<dbReference type="InterPro" id="IPR036909">
    <property type="entry name" value="Cyt_c-like_dom_sf"/>
</dbReference>
<dbReference type="SUPFAM" id="SSF46626">
    <property type="entry name" value="Cytochrome c"/>
    <property type="match status" value="1"/>
</dbReference>
<feature type="binding site" description="covalent" evidence="9">
    <location>
        <position position="163"/>
    </location>
    <ligand>
        <name>heme c</name>
        <dbReference type="ChEBI" id="CHEBI:61717"/>
    </ligand>
</feature>
<evidence type="ECO:0000256" key="7">
    <source>
        <dbReference type="ARBA" id="ARBA00023004"/>
    </source>
</evidence>
<dbReference type="PRINTS" id="PR00603">
    <property type="entry name" value="CYTOCHROMEC1"/>
</dbReference>
<keyword evidence="4 11" id="KW-0812">Transmembrane</keyword>
<dbReference type="PROSITE" id="PS51007">
    <property type="entry name" value="CYTC"/>
    <property type="match status" value="1"/>
</dbReference>
<comment type="cofactor">
    <cofactor evidence="9">
        <name>heme c</name>
        <dbReference type="ChEBI" id="CHEBI:61717"/>
    </cofactor>
    <text evidence="9">Binds 1 heme c group covalently per subunit.</text>
</comment>
<dbReference type="Pfam" id="PF02167">
    <property type="entry name" value="Cytochrom_C1"/>
    <property type="match status" value="1"/>
</dbReference>
<dbReference type="Gene3D" id="1.10.760.10">
    <property type="entry name" value="Cytochrome c-like domain"/>
    <property type="match status" value="1"/>
</dbReference>
<dbReference type="GO" id="GO:0016020">
    <property type="term" value="C:membrane"/>
    <property type="evidence" value="ECO:0007669"/>
    <property type="project" value="UniProtKB-SubCell"/>
</dbReference>
<feature type="chain" id="PRO_5009936385" description="Cytochrome c1" evidence="12">
    <location>
        <begin position="21"/>
        <end position="377"/>
    </location>
</feature>
<keyword evidence="12" id="KW-0732">Signal</keyword>
<sequence length="377" mass="40281">MRKFAIALAAASLAALPLAAQEAATEEEQPQAVETETPAETAPEAAPAEEAPAEEATTEEAPAEEAPAEEAAPEEAPAEEAAEEAAPEEAPAEEAAAEEAAVEEEHAEGAADAHGADDGHDAGAHAAGHTEDYAFSFEGPFGKYDQNQLQRGLKIYTEICSACHGLRYVSFRSMAEEGGLGYSEDQVRAYASEFAVLDEDNNRQFYDAEAGEFRAPLPSDNFPANMTANAPDLSLMAKARAGFHGPYGTGMAQLFKGMGGAEYIASLMTGYTGKEKEEYGAVFYENTAFPGGWISMAPPLAGGDVEYDDGHSNDLHHEAMDIAAFLMWTAEPKMMQRKETGFLIVGFLVFLSVLLYLTNKRLWAPHKAKAKKLNAKA</sequence>
<feature type="compositionally biased region" description="Acidic residues" evidence="10">
    <location>
        <begin position="51"/>
        <end position="102"/>
    </location>
</feature>